<accession>A0A655NXQ9</accession>
<feature type="compositionally biased region" description="Basic and acidic residues" evidence="1">
    <location>
        <begin position="1"/>
        <end position="26"/>
    </location>
</feature>
<evidence type="ECO:0000313" key="3">
    <source>
        <dbReference type="Proteomes" id="UP000044806"/>
    </source>
</evidence>
<evidence type="ECO:0000313" key="2">
    <source>
        <dbReference type="EMBL" id="CRZ81487.1"/>
    </source>
</evidence>
<evidence type="ECO:0000256" key="1">
    <source>
        <dbReference type="SAM" id="MobiDB-lite"/>
    </source>
</evidence>
<feature type="region of interest" description="Disordered" evidence="1">
    <location>
        <begin position="1"/>
        <end position="29"/>
    </location>
</feature>
<organism evidence="2 3">
    <name type="scientific">Vibrio cholerae</name>
    <dbReference type="NCBI Taxonomy" id="666"/>
    <lineage>
        <taxon>Bacteria</taxon>
        <taxon>Pseudomonadati</taxon>
        <taxon>Pseudomonadota</taxon>
        <taxon>Gammaproteobacteria</taxon>
        <taxon>Vibrionales</taxon>
        <taxon>Vibrionaceae</taxon>
        <taxon>Vibrio</taxon>
    </lineage>
</organism>
<dbReference type="AlphaFoldDB" id="A0A655NXQ9"/>
<name>A0A655NXQ9_VIBCL</name>
<sequence length="94" mass="10842">MQFSEVRKLSKVPRAEKPEPTDRHNGLENGAITFGYAERLLGLRNWLPTKFEMRSTRRCEWDSAAREITKHGENHYRSRGEVVRVISGSNQSSP</sequence>
<dbReference type="EMBL" id="CWOW01000001">
    <property type="protein sequence ID" value="CRZ81487.1"/>
    <property type="molecule type" value="Genomic_DNA"/>
</dbReference>
<proteinExistence type="predicted"/>
<protein>
    <submittedName>
        <fullName evidence="2">Uncharacterized protein</fullName>
    </submittedName>
</protein>
<dbReference type="Proteomes" id="UP000044806">
    <property type="component" value="Unassembled WGS sequence"/>
</dbReference>
<reference evidence="2 3" key="1">
    <citation type="submission" date="2015-07" db="EMBL/GenBank/DDBJ databases">
        <authorList>
            <consortium name="Pathogen Informatics"/>
        </authorList>
    </citation>
    <scope>NUCLEOTIDE SEQUENCE [LARGE SCALE GENOMIC DNA]</scope>
    <source>
        <strain evidence="2 3">A51</strain>
    </source>
</reference>
<gene>
    <name evidence="2" type="ORF">ERS013165_00244</name>
</gene>